<dbReference type="RefSeq" id="WP_062945501.1">
    <property type="nucleotide sequence ID" value="NZ_CP171845.1"/>
</dbReference>
<dbReference type="PANTHER" id="PTHR45436">
    <property type="entry name" value="SENSOR HISTIDINE KINASE YKOH"/>
    <property type="match status" value="1"/>
</dbReference>
<dbReference type="PROSITE" id="PS50885">
    <property type="entry name" value="HAMP"/>
    <property type="match status" value="1"/>
</dbReference>
<keyword evidence="9" id="KW-0902">Two-component regulatory system</keyword>
<evidence type="ECO:0000256" key="3">
    <source>
        <dbReference type="ARBA" id="ARBA00012438"/>
    </source>
</evidence>
<evidence type="ECO:0000256" key="7">
    <source>
        <dbReference type="ARBA" id="ARBA00022777"/>
    </source>
</evidence>
<dbReference type="InterPro" id="IPR050428">
    <property type="entry name" value="TCS_sensor_his_kinase"/>
</dbReference>
<dbReference type="Pfam" id="PF00512">
    <property type="entry name" value="HisKA"/>
    <property type="match status" value="1"/>
</dbReference>
<gene>
    <name evidence="14" type="ORF">A4A59_35065</name>
</gene>
<comment type="catalytic activity">
    <reaction evidence="1">
        <text>ATP + protein L-histidine = ADP + protein N-phospho-L-histidine.</text>
        <dbReference type="EC" id="2.7.13.3"/>
    </reaction>
</comment>
<evidence type="ECO:0000256" key="5">
    <source>
        <dbReference type="ARBA" id="ARBA00022679"/>
    </source>
</evidence>
<evidence type="ECO:0000256" key="8">
    <source>
        <dbReference type="ARBA" id="ARBA00022989"/>
    </source>
</evidence>
<evidence type="ECO:0000256" key="6">
    <source>
        <dbReference type="ARBA" id="ARBA00022692"/>
    </source>
</evidence>
<dbReference type="EMBL" id="LVYU01000164">
    <property type="protein sequence ID" value="KZA96410.1"/>
    <property type="molecule type" value="Genomic_DNA"/>
</dbReference>
<evidence type="ECO:0000259" key="13">
    <source>
        <dbReference type="PROSITE" id="PS50885"/>
    </source>
</evidence>
<comment type="subcellular location">
    <subcellularLocation>
        <location evidence="2">Membrane</location>
        <topology evidence="2">Multi-pass membrane protein</topology>
    </subcellularLocation>
</comment>
<feature type="domain" description="Histidine kinase" evidence="12">
    <location>
        <begin position="222"/>
        <end position="435"/>
    </location>
</feature>
<comment type="caution">
    <text evidence="14">The sequence shown here is derived from an EMBL/GenBank/DDBJ whole genome shotgun (WGS) entry which is preliminary data.</text>
</comment>
<dbReference type="InterPro" id="IPR003660">
    <property type="entry name" value="HAMP_dom"/>
</dbReference>
<dbReference type="EC" id="2.7.13.3" evidence="3"/>
<sequence length="440" mass="47810">MSLSRSLILAFSLLLTLIGVLAAGFAYWSAQGETWGLLDLQQNQIARFVGDGSSLKVSDMALPDHETDEDYIVEVVYPDGRATRRSSTAVTIPNPSPEGFSEFDAGNTHWRLFTLAGADHVTKVAQQTVVRDELTTNAALGAAVPFLVAIPFSWWLVYWLVGLVIRRLTEVTRYVERRSPTDTTPIRLDGVPGEARPLVEAMNGALSRLRSVIDQQRAFLSDAAHELRTPLAAVTLQVGNLKARVTDPEAADRIVDLESGVRRAAMLTDQLLRLARQEAEQRPARDDGVALDALALEVIAVLSPIADTKGVDLGLVRADAVTVSGYATDFRVMIECLVDNAVKYTMPGGEIDVAVCVDGETALLTITDTGPGIPEELKDRVFDRFYRVADTGVEGSGLGLSIARTVADRYGVQVEISNRRDRSGLIATLLFPKVRTRVPA</sequence>
<proteinExistence type="predicted"/>
<keyword evidence="6 11" id="KW-0812">Transmembrane</keyword>
<evidence type="ECO:0000256" key="2">
    <source>
        <dbReference type="ARBA" id="ARBA00004141"/>
    </source>
</evidence>
<feature type="transmembrane region" description="Helical" evidence="11">
    <location>
        <begin position="142"/>
        <end position="165"/>
    </location>
</feature>
<dbReference type="InterPro" id="IPR003594">
    <property type="entry name" value="HATPase_dom"/>
</dbReference>
<evidence type="ECO:0000259" key="12">
    <source>
        <dbReference type="PROSITE" id="PS50109"/>
    </source>
</evidence>
<dbReference type="CDD" id="cd00082">
    <property type="entry name" value="HisKA"/>
    <property type="match status" value="1"/>
</dbReference>
<accession>A0A154I747</accession>
<dbReference type="PROSITE" id="PS50109">
    <property type="entry name" value="HIS_KIN"/>
    <property type="match status" value="1"/>
</dbReference>
<evidence type="ECO:0000313" key="14">
    <source>
        <dbReference type="EMBL" id="KZA96410.1"/>
    </source>
</evidence>
<dbReference type="SMART" id="SM00387">
    <property type="entry name" value="HATPase_c"/>
    <property type="match status" value="1"/>
</dbReference>
<evidence type="ECO:0000256" key="11">
    <source>
        <dbReference type="SAM" id="Phobius"/>
    </source>
</evidence>
<dbReference type="InterPro" id="IPR005467">
    <property type="entry name" value="His_kinase_dom"/>
</dbReference>
<dbReference type="InterPro" id="IPR004358">
    <property type="entry name" value="Sig_transdc_His_kin-like_C"/>
</dbReference>
<dbReference type="InterPro" id="IPR036097">
    <property type="entry name" value="HisK_dim/P_sf"/>
</dbReference>
<evidence type="ECO:0000256" key="4">
    <source>
        <dbReference type="ARBA" id="ARBA00022553"/>
    </source>
</evidence>
<dbReference type="PANTHER" id="PTHR45436:SF15">
    <property type="entry name" value="SENSOR HISTIDINE KINASE CUSS"/>
    <property type="match status" value="1"/>
</dbReference>
<dbReference type="SUPFAM" id="SSF47384">
    <property type="entry name" value="Homodimeric domain of signal transducing histidine kinase"/>
    <property type="match status" value="1"/>
</dbReference>
<dbReference type="SMART" id="SM00388">
    <property type="entry name" value="HisKA"/>
    <property type="match status" value="1"/>
</dbReference>
<reference evidence="14" key="1">
    <citation type="submission" date="2016-03" db="EMBL/GenBank/DDBJ databases">
        <title>Microsymbionts genomes from the relict species Vavilovia formosa.</title>
        <authorList>
            <person name="Chirak E."/>
            <person name="Kimeklis A."/>
            <person name="Kopat V."/>
            <person name="Andronov E."/>
        </authorList>
    </citation>
    <scope>NUCLEOTIDE SEQUENCE [LARGE SCALE GENOMIC DNA]</scope>
    <source>
        <strain evidence="14">Vaf12</strain>
    </source>
</reference>
<keyword evidence="8 11" id="KW-1133">Transmembrane helix</keyword>
<evidence type="ECO:0000256" key="10">
    <source>
        <dbReference type="ARBA" id="ARBA00023136"/>
    </source>
</evidence>
<dbReference type="GO" id="GO:0005886">
    <property type="term" value="C:plasma membrane"/>
    <property type="evidence" value="ECO:0007669"/>
    <property type="project" value="TreeGrafter"/>
</dbReference>
<evidence type="ECO:0000256" key="1">
    <source>
        <dbReference type="ARBA" id="ARBA00000085"/>
    </source>
</evidence>
<dbReference type="PRINTS" id="PR00344">
    <property type="entry name" value="BCTRLSENSOR"/>
</dbReference>
<dbReference type="GO" id="GO:0000155">
    <property type="term" value="F:phosphorelay sensor kinase activity"/>
    <property type="evidence" value="ECO:0007669"/>
    <property type="project" value="InterPro"/>
</dbReference>
<dbReference type="Pfam" id="PF02518">
    <property type="entry name" value="HATPase_c"/>
    <property type="match status" value="1"/>
</dbReference>
<keyword evidence="7" id="KW-0418">Kinase</keyword>
<dbReference type="InterPro" id="IPR036890">
    <property type="entry name" value="HATPase_C_sf"/>
</dbReference>
<dbReference type="InterPro" id="IPR003661">
    <property type="entry name" value="HisK_dim/P_dom"/>
</dbReference>
<dbReference type="SUPFAM" id="SSF55874">
    <property type="entry name" value="ATPase domain of HSP90 chaperone/DNA topoisomerase II/histidine kinase"/>
    <property type="match status" value="1"/>
</dbReference>
<dbReference type="Gene3D" id="3.30.565.10">
    <property type="entry name" value="Histidine kinase-like ATPase, C-terminal domain"/>
    <property type="match status" value="1"/>
</dbReference>
<keyword evidence="10 11" id="KW-0472">Membrane</keyword>
<dbReference type="CDD" id="cd00075">
    <property type="entry name" value="HATPase"/>
    <property type="match status" value="1"/>
</dbReference>
<keyword evidence="4" id="KW-0597">Phosphoprotein</keyword>
<protein>
    <recommendedName>
        <fullName evidence="3">histidine kinase</fullName>
        <ecNumber evidence="3">2.7.13.3</ecNumber>
    </recommendedName>
</protein>
<name>A0A154I747_RHILE</name>
<keyword evidence="5" id="KW-0808">Transferase</keyword>
<dbReference type="Gene3D" id="1.10.287.130">
    <property type="match status" value="1"/>
</dbReference>
<evidence type="ECO:0000256" key="9">
    <source>
        <dbReference type="ARBA" id="ARBA00023012"/>
    </source>
</evidence>
<organism evidence="14">
    <name type="scientific">Rhizobium leguminosarum</name>
    <dbReference type="NCBI Taxonomy" id="384"/>
    <lineage>
        <taxon>Bacteria</taxon>
        <taxon>Pseudomonadati</taxon>
        <taxon>Pseudomonadota</taxon>
        <taxon>Alphaproteobacteria</taxon>
        <taxon>Hyphomicrobiales</taxon>
        <taxon>Rhizobiaceae</taxon>
        <taxon>Rhizobium/Agrobacterium group</taxon>
        <taxon>Rhizobium</taxon>
    </lineage>
</organism>
<feature type="domain" description="HAMP" evidence="13">
    <location>
        <begin position="162"/>
        <end position="214"/>
    </location>
</feature>
<dbReference type="AlphaFoldDB" id="A0A154I747"/>